<dbReference type="GO" id="GO:0016787">
    <property type="term" value="F:hydrolase activity"/>
    <property type="evidence" value="ECO:0007669"/>
    <property type="project" value="UniProtKB-KW"/>
</dbReference>
<feature type="chain" id="PRO_5047308556" evidence="2">
    <location>
        <begin position="31"/>
        <end position="289"/>
    </location>
</feature>
<accession>A0ABX2H457</accession>
<dbReference type="Gene3D" id="2.10.270.10">
    <property type="entry name" value="Cholin Binding"/>
    <property type="match status" value="1"/>
</dbReference>
<keyword evidence="1" id="KW-1133">Transmembrane helix</keyword>
<feature type="transmembrane region" description="Helical" evidence="1">
    <location>
        <begin position="73"/>
        <end position="92"/>
    </location>
</feature>
<keyword evidence="4" id="KW-0378">Hydrolase</keyword>
<evidence type="ECO:0000259" key="3">
    <source>
        <dbReference type="Pfam" id="PF13354"/>
    </source>
</evidence>
<proteinExistence type="predicted"/>
<organism evidence="4 5">
    <name type="scientific">Blautia faecis</name>
    <dbReference type="NCBI Taxonomy" id="871665"/>
    <lineage>
        <taxon>Bacteria</taxon>
        <taxon>Bacillati</taxon>
        <taxon>Bacillota</taxon>
        <taxon>Clostridia</taxon>
        <taxon>Lachnospirales</taxon>
        <taxon>Lachnospiraceae</taxon>
        <taxon>Blautia</taxon>
    </lineage>
</organism>
<feature type="domain" description="Beta-lactamase class A catalytic" evidence="3">
    <location>
        <begin position="212"/>
        <end position="258"/>
    </location>
</feature>
<sequence length="289" mass="32964">MVIHKWKVWVVRIAFLCGLLIISSTLQTEAATKNSWTVKVNNEYKAKLVKKKDQWYLQSTSIQMKNKKGTERIAYLFVPSKAGLASGYYYFWADGRIDKRKKFHTLDTKIGTTRFKGSYYFGETAGRLKQTAGWIMFKGKKLALNKNGKLYTNRWYKGYYLTEDGTIATNRKISSTLYVDVEGKKCAKEEVKLSRLRTQINEKLKTYSGNWSVYVKDLKTGDVLSINETSMYPASVIKLFVMEAVYAGAAEKKISLSSYVNTLLDSMITISDNESYNELVRTVGQGSFA</sequence>
<dbReference type="Pfam" id="PF13354">
    <property type="entry name" value="Beta-lactamase2"/>
    <property type="match status" value="1"/>
</dbReference>
<dbReference type="SUPFAM" id="SSF56601">
    <property type="entry name" value="beta-lactamase/transpeptidase-like"/>
    <property type="match status" value="1"/>
</dbReference>
<protein>
    <submittedName>
        <fullName evidence="4">Serine hydrolase</fullName>
    </submittedName>
</protein>
<keyword evidence="5" id="KW-1185">Reference proteome</keyword>
<evidence type="ECO:0000256" key="1">
    <source>
        <dbReference type="SAM" id="Phobius"/>
    </source>
</evidence>
<keyword evidence="1" id="KW-0812">Transmembrane</keyword>
<dbReference type="Proteomes" id="UP001644719">
    <property type="component" value="Unassembled WGS sequence"/>
</dbReference>
<reference evidence="4 5" key="1">
    <citation type="journal article" date="2020" name="Cell Host Microbe">
        <title>Functional and Genomic Variation between Human-Derived Isolates of Lachnospiraceae Reveals Inter- and Intra-Species Diversity.</title>
        <authorList>
            <person name="Sorbara M.T."/>
            <person name="Littmann E.R."/>
            <person name="Fontana E."/>
            <person name="Moody T.U."/>
            <person name="Kohout C.E."/>
            <person name="Gjonbalaj M."/>
            <person name="Eaton V."/>
            <person name="Seok R."/>
            <person name="Leiner I.M."/>
            <person name="Pamer E.G."/>
        </authorList>
    </citation>
    <scope>NUCLEOTIDE SEQUENCE [LARGE SCALE GENOMIC DNA]</scope>
    <source>
        <strain evidence="4 5">MSK.17.74</strain>
    </source>
</reference>
<dbReference type="RefSeq" id="WP_173769110.1">
    <property type="nucleotide sequence ID" value="NZ_JAAIPV010000006.1"/>
</dbReference>
<keyword evidence="2" id="KW-0732">Signal</keyword>
<dbReference type="SUPFAM" id="SSF69360">
    <property type="entry name" value="Cell wall binding repeat"/>
    <property type="match status" value="1"/>
</dbReference>
<evidence type="ECO:0000256" key="2">
    <source>
        <dbReference type="SAM" id="SignalP"/>
    </source>
</evidence>
<comment type="caution">
    <text evidence="4">The sequence shown here is derived from an EMBL/GenBank/DDBJ whole genome shotgun (WGS) entry which is preliminary data.</text>
</comment>
<dbReference type="EMBL" id="JAAITS010000002">
    <property type="protein sequence ID" value="NSG84038.1"/>
    <property type="molecule type" value="Genomic_DNA"/>
</dbReference>
<evidence type="ECO:0000313" key="4">
    <source>
        <dbReference type="EMBL" id="NSG84038.1"/>
    </source>
</evidence>
<gene>
    <name evidence="4" type="ORF">G5B17_00995</name>
</gene>
<dbReference type="InterPro" id="IPR012338">
    <property type="entry name" value="Beta-lactam/transpept-like"/>
</dbReference>
<feature type="signal peptide" evidence="2">
    <location>
        <begin position="1"/>
        <end position="30"/>
    </location>
</feature>
<dbReference type="Gene3D" id="3.40.710.10">
    <property type="entry name" value="DD-peptidase/beta-lactamase superfamily"/>
    <property type="match status" value="1"/>
</dbReference>
<evidence type="ECO:0000313" key="5">
    <source>
        <dbReference type="Proteomes" id="UP001644719"/>
    </source>
</evidence>
<name>A0ABX2H457_9FIRM</name>
<dbReference type="InterPro" id="IPR045155">
    <property type="entry name" value="Beta-lactam_cat"/>
</dbReference>
<keyword evidence="1" id="KW-0472">Membrane</keyword>